<dbReference type="Proteomes" id="UP000594771">
    <property type="component" value="Chromosome"/>
</dbReference>
<dbReference type="EMBL" id="JAOTML010000005">
    <property type="protein sequence ID" value="MCY3053430.1"/>
    <property type="molecule type" value="Genomic_DNA"/>
</dbReference>
<dbReference type="InterPro" id="IPR011067">
    <property type="entry name" value="Plasmid_toxin/cell-grow_inhib"/>
</dbReference>
<accession>A0A0X8FD65</accession>
<evidence type="ECO:0000256" key="1">
    <source>
        <dbReference type="ARBA" id="ARBA00007521"/>
    </source>
</evidence>
<evidence type="ECO:0000313" key="4">
    <source>
        <dbReference type="EMBL" id="QPS01607.1"/>
    </source>
</evidence>
<dbReference type="SUPFAM" id="SSF50118">
    <property type="entry name" value="Cell growth inhibitor/plasmid maintenance toxic component"/>
    <property type="match status" value="1"/>
</dbReference>
<dbReference type="Proteomes" id="UP001069145">
    <property type="component" value="Unassembled WGS sequence"/>
</dbReference>
<evidence type="ECO:0000256" key="2">
    <source>
        <dbReference type="ARBA" id="ARBA00022649"/>
    </source>
</evidence>
<dbReference type="GO" id="GO:0003677">
    <property type="term" value="F:DNA binding"/>
    <property type="evidence" value="ECO:0007669"/>
    <property type="project" value="InterPro"/>
</dbReference>
<dbReference type="RefSeq" id="WP_060777568.1">
    <property type="nucleotide sequence ID" value="NZ_CAJHLF010000001.1"/>
</dbReference>
<dbReference type="PANTHER" id="PTHR33988">
    <property type="entry name" value="ENDORIBONUCLEASE MAZF-RELATED"/>
    <property type="match status" value="1"/>
</dbReference>
<reference evidence="3" key="2">
    <citation type="submission" date="2022-09" db="EMBL/GenBank/DDBJ databases">
        <title>Aerococcus urinae taxonomy study.</title>
        <authorList>
            <person name="Christensen J."/>
            <person name="Senneby E."/>
        </authorList>
    </citation>
    <scope>NUCLEOTIDE SEQUENCE</scope>
    <source>
        <strain evidence="3">NLD-066-U95</strain>
    </source>
</reference>
<gene>
    <name evidence="4" type="ORF">I6G68_00575</name>
    <name evidence="3" type="ORF">ODY43_05430</name>
</gene>
<proteinExistence type="inferred from homology"/>
<keyword evidence="6" id="KW-1185">Reference proteome</keyword>
<dbReference type="GeneID" id="35766805"/>
<dbReference type="KEGG" id="aun:AWM73_00450"/>
<evidence type="ECO:0000313" key="3">
    <source>
        <dbReference type="EMBL" id="MCY3053430.1"/>
    </source>
</evidence>
<dbReference type="AlphaFoldDB" id="A0A0X8FD65"/>
<dbReference type="InterPro" id="IPR003477">
    <property type="entry name" value="PemK-like"/>
</dbReference>
<dbReference type="OrthoDB" id="9808744at2"/>
<comment type="similarity">
    <text evidence="1">Belongs to the PemK/MazF family.</text>
</comment>
<dbReference type="Gene3D" id="2.30.30.110">
    <property type="match status" value="1"/>
</dbReference>
<dbReference type="GO" id="GO:0006402">
    <property type="term" value="P:mRNA catabolic process"/>
    <property type="evidence" value="ECO:0007669"/>
    <property type="project" value="TreeGrafter"/>
</dbReference>
<dbReference type="GO" id="GO:0004521">
    <property type="term" value="F:RNA endonuclease activity"/>
    <property type="evidence" value="ECO:0007669"/>
    <property type="project" value="TreeGrafter"/>
</dbReference>
<reference evidence="4 5" key="1">
    <citation type="submission" date="2020-12" db="EMBL/GenBank/DDBJ databases">
        <title>FDA dAtabase for Regulatory Grade micrObial Sequences (FDA-ARGOS): Supporting development and validation of Infectious Disease Dx tests.</title>
        <authorList>
            <person name="Sproer C."/>
            <person name="Gronow S."/>
            <person name="Severitt S."/>
            <person name="Schroder I."/>
            <person name="Tallon L."/>
            <person name="Sadzewicz L."/>
            <person name="Zhao X."/>
            <person name="Boylan J."/>
            <person name="Ott S."/>
            <person name="Bowen H."/>
            <person name="Vavikolanu K."/>
            <person name="Mehta A."/>
            <person name="Aluvathingal J."/>
            <person name="Nadendla S."/>
            <person name="Lowell S."/>
            <person name="Myers T."/>
            <person name="Yan Y."/>
            <person name="Sichtig H."/>
        </authorList>
    </citation>
    <scope>NUCLEOTIDE SEQUENCE [LARGE SCALE GENOMIC DNA]</scope>
    <source>
        <strain evidence="4 5">FDAARGOS_911</strain>
    </source>
</reference>
<dbReference type="GO" id="GO:0016075">
    <property type="term" value="P:rRNA catabolic process"/>
    <property type="evidence" value="ECO:0007669"/>
    <property type="project" value="TreeGrafter"/>
</dbReference>
<organism evidence="4 5">
    <name type="scientific">Aerococcus urinae</name>
    <dbReference type="NCBI Taxonomy" id="1376"/>
    <lineage>
        <taxon>Bacteria</taxon>
        <taxon>Bacillati</taxon>
        <taxon>Bacillota</taxon>
        <taxon>Bacilli</taxon>
        <taxon>Lactobacillales</taxon>
        <taxon>Aerococcaceae</taxon>
        <taxon>Aerococcus</taxon>
    </lineage>
</organism>
<sequence>MVMRQGDIFYVNFNPNIGHEQRNSRPAIVLSHDLIFQTSRMAIVAPISTTKRNYPAYYELQETDHTKGKVLLDQTKSLDLYHCQVSQENFIERAKPNEFKRIIHRYKLLFDLVDDYQ</sequence>
<dbReference type="EMBL" id="CP065662">
    <property type="protein sequence ID" value="QPS01607.1"/>
    <property type="molecule type" value="Genomic_DNA"/>
</dbReference>
<evidence type="ECO:0000313" key="5">
    <source>
        <dbReference type="Proteomes" id="UP000594771"/>
    </source>
</evidence>
<name>A0A0X8FD65_9LACT</name>
<evidence type="ECO:0000313" key="6">
    <source>
        <dbReference type="Proteomes" id="UP001069145"/>
    </source>
</evidence>
<protein>
    <submittedName>
        <fullName evidence="4">Type II toxin-antitoxin system PemK/MazF family toxin</fullName>
    </submittedName>
</protein>
<dbReference type="Pfam" id="PF02452">
    <property type="entry name" value="PemK_toxin"/>
    <property type="match status" value="1"/>
</dbReference>
<keyword evidence="2" id="KW-1277">Toxin-antitoxin system</keyword>